<evidence type="ECO:0000256" key="2">
    <source>
        <dbReference type="ARBA" id="ARBA00023277"/>
    </source>
</evidence>
<keyword evidence="6" id="KW-0378">Hydrolase</keyword>
<dbReference type="InterPro" id="IPR012341">
    <property type="entry name" value="6hp_glycosidase-like_sf"/>
</dbReference>
<dbReference type="SUPFAM" id="SSF49265">
    <property type="entry name" value="Fibronectin type III"/>
    <property type="match status" value="1"/>
</dbReference>
<feature type="domain" description="PKD" evidence="4">
    <location>
        <begin position="310"/>
        <end position="396"/>
    </location>
</feature>
<dbReference type="SMART" id="SM00089">
    <property type="entry name" value="PKD"/>
    <property type="match status" value="1"/>
</dbReference>
<dbReference type="CDD" id="cd00063">
    <property type="entry name" value="FN3"/>
    <property type="match status" value="1"/>
</dbReference>
<proteinExistence type="inferred from homology"/>
<dbReference type="Pfam" id="PF00759">
    <property type="entry name" value="Glyco_hydro_9"/>
    <property type="match status" value="1"/>
</dbReference>
<dbReference type="Pfam" id="PF16403">
    <property type="entry name" value="Bact_surface_Ig-like"/>
    <property type="match status" value="4"/>
</dbReference>
<evidence type="ECO:0000313" key="7">
    <source>
        <dbReference type="Proteomes" id="UP000051634"/>
    </source>
</evidence>
<dbReference type="InterPro" id="IPR035986">
    <property type="entry name" value="PKD_dom_sf"/>
</dbReference>
<dbReference type="SUPFAM" id="SSF48208">
    <property type="entry name" value="Six-hairpin glycosidases"/>
    <property type="match status" value="1"/>
</dbReference>
<dbReference type="InterPro" id="IPR017853">
    <property type="entry name" value="GH"/>
</dbReference>
<name>A0A0T5YZS6_9GAMM</name>
<dbReference type="InterPro" id="IPR001701">
    <property type="entry name" value="Glyco_hydro_9"/>
</dbReference>
<dbReference type="RefSeq" id="WP_232433022.1">
    <property type="nucleotide sequence ID" value="NZ_KQ557131.1"/>
</dbReference>
<dbReference type="InterPro" id="IPR036116">
    <property type="entry name" value="FN3_sf"/>
</dbReference>
<dbReference type="PROSITE" id="PS50093">
    <property type="entry name" value="PKD"/>
    <property type="match status" value="1"/>
</dbReference>
<dbReference type="InterPro" id="IPR000601">
    <property type="entry name" value="PKD_dom"/>
</dbReference>
<feature type="non-terminal residue" evidence="6">
    <location>
        <position position="1"/>
    </location>
</feature>
<dbReference type="Gene3D" id="1.50.10.10">
    <property type="match status" value="1"/>
</dbReference>
<keyword evidence="7" id="KW-1185">Reference proteome</keyword>
<dbReference type="PANTHER" id="PTHR35273:SF2">
    <property type="entry name" value="ALPHA-GALACTOSIDASE"/>
    <property type="match status" value="1"/>
</dbReference>
<keyword evidence="2" id="KW-0119">Carbohydrate metabolism</keyword>
<evidence type="ECO:0000313" key="6">
    <source>
        <dbReference type="EMBL" id="KRT56121.1"/>
    </source>
</evidence>
<dbReference type="GO" id="GO:0008810">
    <property type="term" value="F:cellulase activity"/>
    <property type="evidence" value="ECO:0007669"/>
    <property type="project" value="InterPro"/>
</dbReference>
<organism evidence="6 7">
    <name type="scientific">endosymbiont of Ridgeia piscesae</name>
    <dbReference type="NCBI Taxonomy" id="54398"/>
    <lineage>
        <taxon>Bacteria</taxon>
        <taxon>Pseudomonadati</taxon>
        <taxon>Pseudomonadota</taxon>
        <taxon>Gammaproteobacteria</taxon>
        <taxon>sulfur-oxidizing symbionts</taxon>
    </lineage>
</organism>
<dbReference type="InterPro" id="IPR013785">
    <property type="entry name" value="Aldolase_TIM"/>
</dbReference>
<dbReference type="PROSITE" id="PS50853">
    <property type="entry name" value="FN3"/>
    <property type="match status" value="1"/>
</dbReference>
<keyword evidence="3" id="KW-0624">Polysaccharide degradation</keyword>
<dbReference type="FunFam" id="2.60.40.10:FF:002029">
    <property type="entry name" value="Predicted protein"/>
    <property type="match status" value="2"/>
</dbReference>
<evidence type="ECO:0000259" key="5">
    <source>
        <dbReference type="PROSITE" id="PS50853"/>
    </source>
</evidence>
<evidence type="ECO:0000256" key="1">
    <source>
        <dbReference type="ARBA" id="ARBA00007072"/>
    </source>
</evidence>
<dbReference type="Pfam" id="PF02927">
    <property type="entry name" value="CelD_N"/>
    <property type="match status" value="1"/>
</dbReference>
<dbReference type="InterPro" id="IPR014756">
    <property type="entry name" value="Ig_E-set"/>
</dbReference>
<comment type="caution">
    <text evidence="6">The sequence shown here is derived from an EMBL/GenBank/DDBJ whole genome shotgun (WGS) entry which is preliminary data.</text>
</comment>
<dbReference type="Gene3D" id="2.60.40.1080">
    <property type="match status" value="1"/>
</dbReference>
<dbReference type="InterPro" id="IPR032179">
    <property type="entry name" value="Cry22Aa_Ig-like"/>
</dbReference>
<reference evidence="6 7" key="1">
    <citation type="submission" date="2015-11" db="EMBL/GenBank/DDBJ databases">
        <title>The genome of Candidatus Endoriftia persephone in Ridgeia piscesae and population structure of the North Eastern Pacific vestimentiferan symbionts.</title>
        <authorList>
            <person name="Perez M."/>
            <person name="Juniper K.S."/>
        </authorList>
    </citation>
    <scope>NUCLEOTIDE SEQUENCE [LARGE SCALE GENOMIC DNA]</scope>
    <source>
        <strain evidence="6">Ind11</strain>
    </source>
</reference>
<dbReference type="SUPFAM" id="SSF51445">
    <property type="entry name" value="(Trans)glycosidases"/>
    <property type="match status" value="1"/>
</dbReference>
<dbReference type="EMBL" id="LDXT01000066">
    <property type="protein sequence ID" value="KRT56121.1"/>
    <property type="molecule type" value="Genomic_DNA"/>
</dbReference>
<feature type="domain" description="Fibronectin type-III" evidence="5">
    <location>
        <begin position="1"/>
        <end position="42"/>
    </location>
</feature>
<dbReference type="PANTHER" id="PTHR35273">
    <property type="entry name" value="ALPHA-1,4 POLYGALACTOSAMINIDASE, PUTATIVE (AFU_ORTHOLOGUE AFUA_3G07890)-RELATED"/>
    <property type="match status" value="1"/>
</dbReference>
<accession>A0A0T5YZS6</accession>
<dbReference type="InterPro" id="IPR008928">
    <property type="entry name" value="6-hairpin_glycosidase_sf"/>
</dbReference>
<dbReference type="InterPro" id="IPR003961">
    <property type="entry name" value="FN3_dom"/>
</dbReference>
<dbReference type="CDD" id="cd02850">
    <property type="entry name" value="E_set_Cellulase_N"/>
    <property type="match status" value="1"/>
</dbReference>
<dbReference type="PATRIC" id="fig|54398.3.peg.2006"/>
<dbReference type="InterPro" id="IPR004197">
    <property type="entry name" value="Cellulase_Ig-like"/>
</dbReference>
<comment type="similarity">
    <text evidence="1">Belongs to the glycosyl hydrolase 9 (cellulase E) family.</text>
</comment>
<dbReference type="SUPFAM" id="SSF49299">
    <property type="entry name" value="PKD domain"/>
    <property type="match status" value="1"/>
</dbReference>
<dbReference type="InterPro" id="IPR004352">
    <property type="entry name" value="GH114_TIM-barrel"/>
</dbReference>
<dbReference type="Pfam" id="PF18911">
    <property type="entry name" value="PKD_4"/>
    <property type="match status" value="1"/>
</dbReference>
<evidence type="ECO:0000259" key="4">
    <source>
        <dbReference type="PROSITE" id="PS50093"/>
    </source>
</evidence>
<dbReference type="InterPro" id="IPR022409">
    <property type="entry name" value="PKD/Chitinase_dom"/>
</dbReference>
<dbReference type="Gene3D" id="3.20.20.70">
    <property type="entry name" value="Aldolase class I"/>
    <property type="match status" value="1"/>
</dbReference>
<dbReference type="Proteomes" id="UP000051634">
    <property type="component" value="Unassembled WGS sequence"/>
</dbReference>
<dbReference type="Pfam" id="PF03537">
    <property type="entry name" value="Glyco_hydro_114"/>
    <property type="match status" value="1"/>
</dbReference>
<protein>
    <submittedName>
        <fullName evidence="6">Glycosyl hydrolase</fullName>
    </submittedName>
</protein>
<sequence length="1580" mass="168427">TTSYSDSGLDPETTYSYSVTAYDAGGNESAPGEAAEATTGALPVLTSLSLSPASAALSVGMSQQFTASGLDQYGNAIATSPVWSVSGGGTIDQTGRFTASSAGGPFTVLADDGGISASATVTITQNTTLIETGFDSDSDGFSYVDDAYRGTSAPGFADGSHQPAGGFSGGGLEVVLGGINGDDIFGMSGGWQRAFELGGLSEVTLSFRYNLTQSPFYEDNELSQILISLDGVLIGVSPNDHIDQISGNGNGGPDETTGWQQVELTLGSLAAGSHRLILGGYNNQKTHYTEYTTLLIDDLSLNALSSNQPPTAVASATPDNGVAPLEVSFSSAGSSDADGSIQSYSWVFGDGGSATDANPSHSYTSPGSYTATLTVTDDQGGTGSASVTIVVAEAPDTVAPVITLNGGSSVTREAGPVAYSDPGATASDDRDGDLSANLQASGSVDHATAGTYTLTYQVADAAGNQATATRTVIVVAGSAPVITLLGDNPMTLQAGETFVDPGATANDTFDGDLSGSIVVSGVVDSSTAGSYTVTYSVTDAAGNSASASRSVEVVDSSDPVITLEGDNPVAIEAGTPFIDPGASAEDDVDGDITDRILVDGEVDVETAGSYQLTYTVSDSAGNTATVIRTVDVVAASAPIIALLGDNPYEVELGVEFSDPGATANDAFDGDISDRIEVTGSVDSGSVGSYMLVYSVSDNAGNSTEEMRTVLVVENPPVEFNVSNNIHVDQFGYLPDGEKVAVIAAPQEGFNSADTFAPGSDYQVRRTADDSIAFIGALTQWNEGATNDQSGDKAWWFDFSELTETGEFYVYDPENEAASHPFDIRADVYTDVLKQAVRSYFYQRVNFAKQEPYADPRWVDSASHGGAEQDYDVRAMIPEDPESSDPATGRDLHGGWYDAGDYNKYINYADGTVHNLLYAYQERPAVWGDDYQIPESGNGVPDLLDEVRWEMEWMLRMQIEDGSVLHKLASINWNGGSPPSSDVTPRRYAPPTASATISAAGAYAHAALVYSDFNAEFADTLRQAALDAWGWLEENPESIPSNFDNAGFVNAAAEDCGYDDARCESHQLANRLNAAIHLFALTGEQRFQDYILAHAESDALLLGEGGYLVFDGMQQEVQDALIYYAGLDGADAGLVETIQAQLLRAMSLPEEWVPFSPLARFQEQKDPYRAYLDEHHWGSNRGKGNAGNLMFSTAESGFDPGSSGDYGSAAQGYLHYLHGVNPHNIAYLSNMDEFGADNSVPEFYHLWFNDGSELWDGVENSLYGPAPGYLVGGPNEHYWRDGVYIDDIEDAAHRLNNQPSMKRYWSWNGSENSYEITENSITYQAPYIRLLSKYLPGSSNEIWRPAPGTSWQWQINSGEVDTSFNVDMYDVDLFEASGELIASLKAQGRVVICYFSAGSFEDWRSDAEDFPASVIGNQLDEWPGESWLDIRDIDQLGPIMAARLDLAVAKGCDGVEPDNVDGYTNSSGFELTGEDQLAYNRWLAAQAHQRGLSIGLKNDLNQVEALLDDFDWALNEQCFEYEECDLLMPFIEAGKAVFGVTYGGAADAICPVANEMGFSWLMKNWDLDAWRIDCLEYGGGE</sequence>
<dbReference type="Gene3D" id="2.60.40.10">
    <property type="entry name" value="Immunoglobulins"/>
    <property type="match status" value="7"/>
</dbReference>
<gene>
    <name evidence="6" type="ORF">Ga0074115_13171</name>
</gene>
<dbReference type="CDD" id="cd00146">
    <property type="entry name" value="PKD"/>
    <property type="match status" value="1"/>
</dbReference>
<dbReference type="GO" id="GO:0000272">
    <property type="term" value="P:polysaccharide catabolic process"/>
    <property type="evidence" value="ECO:0007669"/>
    <property type="project" value="UniProtKB-KW"/>
</dbReference>
<dbReference type="InterPro" id="IPR013783">
    <property type="entry name" value="Ig-like_fold"/>
</dbReference>
<evidence type="ECO:0000256" key="3">
    <source>
        <dbReference type="ARBA" id="ARBA00023326"/>
    </source>
</evidence>
<dbReference type="SUPFAM" id="SSF81296">
    <property type="entry name" value="E set domains"/>
    <property type="match status" value="1"/>
</dbReference>